<organism evidence="1 2">
    <name type="scientific">Hypoxylon rubiginosum</name>
    <dbReference type="NCBI Taxonomy" id="110542"/>
    <lineage>
        <taxon>Eukaryota</taxon>
        <taxon>Fungi</taxon>
        <taxon>Dikarya</taxon>
        <taxon>Ascomycota</taxon>
        <taxon>Pezizomycotina</taxon>
        <taxon>Sordariomycetes</taxon>
        <taxon>Xylariomycetidae</taxon>
        <taxon>Xylariales</taxon>
        <taxon>Hypoxylaceae</taxon>
        <taxon>Hypoxylon</taxon>
    </lineage>
</organism>
<sequence length="769" mass="86433">MPKYPIGSSVGDNDEPRKRLKSTIPSNSLDSSSAACDQCRSRKVRCDRLQPSCSNCLKANIACNKSSSFRRENHAKELRNEFSSVLERLDSIDGTLEKLTKQLAEHSHPPTSSDSTISHRHSNEQQSSLLFSSSARLNNPRPGNAWQSLVLPSLQREQLNQSPLEPIEELRPSVLDKFATDRVQLEHGERAYKYPASMTFLKSISKQLASSCKVDADIIVNKADCRATASVQAMMLHQLECFPFQGKCLQPNLPDNYQPIVAPPQMITRLFVDGYLRDINTRIPIFDEKRLRDAVDIYYSHALHAPSAPPTEEHTIESPWAIIFNNIALLELGLETQVVRWQGSSSDTSSISACSLTDNLSSFLRNCNHALADLAPYTRPTVLYVKALLTLALVARDFYSNTVFERVLQTACHVGRTLGLHLTKTDDGNLGDEREQLFRVLYVLDKQRVFLSGDPCDLYHFDSDFQLWDKMSDQIESPGQKFIRAINGMMVVWEEVYLRLYSARAMTTGATYLSSQVAGLIELLSRWHEHYPGVLEATTSCSSTANNDCRPNRRHSQDSHEIDGLEALQLEMSYCYHVTHVLILRCGQGRDDRAQVQMRQHARRCLQLIVKVGSIANSTLPRPSGRIKTQLSLLSRLLGTYPIVAFTEIVAFHLDEILSDHPLPYNNSLHPESDRIDDDIELLNAVPCLLQVLRHADRPTAYLNRLEEGLGWAARVLSETRKACLMEAHAEEPSVTADPMAAMPTTGGCGFYGLDNWQDFFVEETSDLV</sequence>
<gene>
    <name evidence="1" type="ORF">F4821DRAFT_227158</name>
</gene>
<name>A0ACC0DFU2_9PEZI</name>
<accession>A0ACC0DFU2</accession>
<reference evidence="1 2" key="1">
    <citation type="journal article" date="2022" name="New Phytol.">
        <title>Ecological generalism drives hyperdiversity of secondary metabolite gene clusters in xylarialean endophytes.</title>
        <authorList>
            <person name="Franco M.E.E."/>
            <person name="Wisecaver J.H."/>
            <person name="Arnold A.E."/>
            <person name="Ju Y.M."/>
            <person name="Slot J.C."/>
            <person name="Ahrendt S."/>
            <person name="Moore L.P."/>
            <person name="Eastman K.E."/>
            <person name="Scott K."/>
            <person name="Konkel Z."/>
            <person name="Mondo S.J."/>
            <person name="Kuo A."/>
            <person name="Hayes R.D."/>
            <person name="Haridas S."/>
            <person name="Andreopoulos B."/>
            <person name="Riley R."/>
            <person name="LaButti K."/>
            <person name="Pangilinan J."/>
            <person name="Lipzen A."/>
            <person name="Amirebrahimi M."/>
            <person name="Yan J."/>
            <person name="Adam C."/>
            <person name="Keymanesh K."/>
            <person name="Ng V."/>
            <person name="Louie K."/>
            <person name="Northen T."/>
            <person name="Drula E."/>
            <person name="Henrissat B."/>
            <person name="Hsieh H.M."/>
            <person name="Youens-Clark K."/>
            <person name="Lutzoni F."/>
            <person name="Miadlikowska J."/>
            <person name="Eastwood D.C."/>
            <person name="Hamelin R.C."/>
            <person name="Grigoriev I.V."/>
            <person name="U'Ren J.M."/>
        </authorList>
    </citation>
    <scope>NUCLEOTIDE SEQUENCE [LARGE SCALE GENOMIC DNA]</scope>
    <source>
        <strain evidence="1 2">ER1909</strain>
    </source>
</reference>
<keyword evidence="2" id="KW-1185">Reference proteome</keyword>
<dbReference type="EMBL" id="MU394287">
    <property type="protein sequence ID" value="KAI6091433.1"/>
    <property type="molecule type" value="Genomic_DNA"/>
</dbReference>
<evidence type="ECO:0000313" key="1">
    <source>
        <dbReference type="EMBL" id="KAI6091433.1"/>
    </source>
</evidence>
<proteinExistence type="predicted"/>
<dbReference type="Proteomes" id="UP001497680">
    <property type="component" value="Unassembled WGS sequence"/>
</dbReference>
<protein>
    <submittedName>
        <fullName evidence="1">Uncharacterized protein</fullName>
    </submittedName>
</protein>
<comment type="caution">
    <text evidence="1">The sequence shown here is derived from an EMBL/GenBank/DDBJ whole genome shotgun (WGS) entry which is preliminary data.</text>
</comment>
<evidence type="ECO:0000313" key="2">
    <source>
        <dbReference type="Proteomes" id="UP001497680"/>
    </source>
</evidence>